<dbReference type="PANTHER" id="PTHR12789:SF0">
    <property type="entry name" value="DENSITY-REGULATED PROTEIN"/>
    <property type="match status" value="1"/>
</dbReference>
<dbReference type="Pfam" id="PF01253">
    <property type="entry name" value="SUI1"/>
    <property type="match status" value="1"/>
</dbReference>
<dbReference type="InterPro" id="IPR005872">
    <property type="entry name" value="SUI1_arc_bac"/>
</dbReference>
<reference evidence="5 6" key="1">
    <citation type="journal article" date="2018" name="Syst. Appl. Microbiol.">
        <title>A new symbiotic nanoarchaeote (Candidatus Nanoclepta minutus) and its host (Zestosphaera tikiterensis gen. nov., sp. nov.) from a New Zealand hot spring.</title>
        <authorList>
            <person name="St John E."/>
            <person name="Liu Y."/>
            <person name="Podar M."/>
            <person name="Stott M.B."/>
            <person name="Meneghin J."/>
            <person name="Chen Z."/>
            <person name="Lagutin K."/>
            <person name="Mitchell K."/>
            <person name="Reysenbach A.L."/>
        </authorList>
    </citation>
    <scope>NUCLEOTIDE SEQUENCE [LARGE SCALE GENOMIC DNA]</scope>
    <source>
        <strain evidence="5">NZ3</strain>
    </source>
</reference>
<evidence type="ECO:0000256" key="1">
    <source>
        <dbReference type="ARBA" id="ARBA00005422"/>
    </source>
</evidence>
<protein>
    <submittedName>
        <fullName evidence="5">Translation initiation factor</fullName>
    </submittedName>
</protein>
<dbReference type="NCBIfam" id="NF002096">
    <property type="entry name" value="PRK00939.1"/>
    <property type="match status" value="1"/>
</dbReference>
<comment type="similarity">
    <text evidence="1">Belongs to the SUI1 family.</text>
</comment>
<dbReference type="Proteomes" id="UP000266622">
    <property type="component" value="Unassembled WGS sequence"/>
</dbReference>
<dbReference type="InterPro" id="IPR050318">
    <property type="entry name" value="DENR/SUI1_TIF"/>
</dbReference>
<dbReference type="GO" id="GO:0006417">
    <property type="term" value="P:regulation of translation"/>
    <property type="evidence" value="ECO:0007669"/>
    <property type="project" value="UniProtKB-KW"/>
</dbReference>
<dbReference type="EMBL" id="MWMI01000003">
    <property type="protein sequence ID" value="RIB35357.1"/>
    <property type="molecule type" value="Genomic_DNA"/>
</dbReference>
<dbReference type="GO" id="GO:0003729">
    <property type="term" value="F:mRNA binding"/>
    <property type="evidence" value="ECO:0007669"/>
    <property type="project" value="TreeGrafter"/>
</dbReference>
<dbReference type="AlphaFoldDB" id="A0A397WP52"/>
<evidence type="ECO:0000313" key="6">
    <source>
        <dbReference type="Proteomes" id="UP000266622"/>
    </source>
</evidence>
<sequence>MKKKLISGFPSDIKESIELIEREAQKIVVTTEKRSYGKTVTLISGIEEEVAKGVLKNLKKKLGCGGTYKNGAIELQGDHRDKIKKILVEEGFKEENIEVE</sequence>
<dbReference type="GO" id="GO:0002188">
    <property type="term" value="P:translation reinitiation"/>
    <property type="evidence" value="ECO:0007669"/>
    <property type="project" value="TreeGrafter"/>
</dbReference>
<proteinExistence type="inferred from homology"/>
<comment type="caution">
    <text evidence="5">The sequence shown here is derived from an EMBL/GenBank/DDBJ whole genome shotgun (WGS) entry which is preliminary data.</text>
</comment>
<feature type="domain" description="SUI1" evidence="4">
    <location>
        <begin position="27"/>
        <end position="91"/>
    </location>
</feature>
<organism evidence="5 6">
    <name type="scientific">Candidatus Nanoclepta minutus</name>
    <dbReference type="NCBI Taxonomy" id="1940235"/>
    <lineage>
        <taxon>Archaea</taxon>
        <taxon>Nanobdellota</taxon>
        <taxon>Candidatus Nanoclepta</taxon>
    </lineage>
</organism>
<dbReference type="Gene3D" id="3.30.780.10">
    <property type="entry name" value="SUI1-like domain"/>
    <property type="match status" value="1"/>
</dbReference>
<dbReference type="GO" id="GO:0001731">
    <property type="term" value="P:formation of translation preinitiation complex"/>
    <property type="evidence" value="ECO:0007669"/>
    <property type="project" value="TreeGrafter"/>
</dbReference>
<keyword evidence="3" id="KW-0648">Protein biosynthesis</keyword>
<dbReference type="PROSITE" id="PS50296">
    <property type="entry name" value="SUI1"/>
    <property type="match status" value="1"/>
</dbReference>
<accession>A0A397WP52</accession>
<dbReference type="InterPro" id="IPR001950">
    <property type="entry name" value="SUI1"/>
</dbReference>
<dbReference type="CDD" id="cd11567">
    <property type="entry name" value="YciH_like"/>
    <property type="match status" value="1"/>
</dbReference>
<evidence type="ECO:0000313" key="5">
    <source>
        <dbReference type="EMBL" id="RIB35357.1"/>
    </source>
</evidence>
<dbReference type="InterPro" id="IPR036877">
    <property type="entry name" value="SUI1_dom_sf"/>
</dbReference>
<dbReference type="PANTHER" id="PTHR12789">
    <property type="entry name" value="DENSITY-REGULATED PROTEIN HOMOLOG"/>
    <property type="match status" value="1"/>
</dbReference>
<gene>
    <name evidence="5" type="ORF">BXU00_02415</name>
</gene>
<evidence type="ECO:0000256" key="2">
    <source>
        <dbReference type="ARBA" id="ARBA00022845"/>
    </source>
</evidence>
<evidence type="ECO:0000256" key="3">
    <source>
        <dbReference type="ARBA" id="ARBA00022917"/>
    </source>
</evidence>
<keyword evidence="2" id="KW-0810">Translation regulation</keyword>
<evidence type="ECO:0000259" key="4">
    <source>
        <dbReference type="PROSITE" id="PS50296"/>
    </source>
</evidence>
<dbReference type="SUPFAM" id="SSF55159">
    <property type="entry name" value="eIF1-like"/>
    <property type="match status" value="1"/>
</dbReference>
<dbReference type="GO" id="GO:0003743">
    <property type="term" value="F:translation initiation factor activity"/>
    <property type="evidence" value="ECO:0007669"/>
    <property type="project" value="UniProtKB-KW"/>
</dbReference>
<name>A0A397WP52_9ARCH</name>
<keyword evidence="5" id="KW-0396">Initiation factor</keyword>